<dbReference type="EMBL" id="JBAMMX010000003">
    <property type="protein sequence ID" value="KAK6944734.1"/>
    <property type="molecule type" value="Genomic_DNA"/>
</dbReference>
<protein>
    <submittedName>
        <fullName evidence="6">Peptidase S8/S53 domain</fullName>
    </submittedName>
</protein>
<dbReference type="AlphaFoldDB" id="A0AAN8W7T0"/>
<dbReference type="Pfam" id="PF02225">
    <property type="entry name" value="PA"/>
    <property type="match status" value="1"/>
</dbReference>
<reference evidence="6 7" key="1">
    <citation type="submission" date="2023-12" db="EMBL/GenBank/DDBJ databases">
        <title>A high-quality genome assembly for Dillenia turbinata (Dilleniales).</title>
        <authorList>
            <person name="Chanderbali A."/>
        </authorList>
    </citation>
    <scope>NUCLEOTIDE SEQUENCE [LARGE SCALE GENOMIC DNA]</scope>
    <source>
        <strain evidence="6">LSX21</strain>
        <tissue evidence="6">Leaf</tissue>
    </source>
</reference>
<dbReference type="GO" id="GO:0006508">
    <property type="term" value="P:proteolysis"/>
    <property type="evidence" value="ECO:0007669"/>
    <property type="project" value="InterPro"/>
</dbReference>
<feature type="domain" description="Peptidase S8/S53" evidence="4">
    <location>
        <begin position="53"/>
        <end position="147"/>
    </location>
</feature>
<evidence type="ECO:0000256" key="1">
    <source>
        <dbReference type="ARBA" id="ARBA00011073"/>
    </source>
</evidence>
<keyword evidence="2" id="KW-0732">Signal</keyword>
<keyword evidence="7" id="KW-1185">Reference proteome</keyword>
<dbReference type="InterPro" id="IPR036852">
    <property type="entry name" value="Peptidase_S8/S53_dom_sf"/>
</dbReference>
<dbReference type="InterPro" id="IPR046450">
    <property type="entry name" value="PA_dom_sf"/>
</dbReference>
<dbReference type="GO" id="GO:0004252">
    <property type="term" value="F:serine-type endopeptidase activity"/>
    <property type="evidence" value="ECO:0007669"/>
    <property type="project" value="InterPro"/>
</dbReference>
<dbReference type="SUPFAM" id="SSF52743">
    <property type="entry name" value="Subtilisin-like"/>
    <property type="match status" value="1"/>
</dbReference>
<accession>A0AAN8W7T0</accession>
<comment type="caution">
    <text evidence="6">The sequence shown here is derived from an EMBL/GenBank/DDBJ whole genome shotgun (WGS) entry which is preliminary data.</text>
</comment>
<evidence type="ECO:0000256" key="2">
    <source>
        <dbReference type="ARBA" id="ARBA00022729"/>
    </source>
</evidence>
<evidence type="ECO:0000256" key="3">
    <source>
        <dbReference type="ARBA" id="ARBA00023180"/>
    </source>
</evidence>
<dbReference type="PANTHER" id="PTHR10795">
    <property type="entry name" value="PROPROTEIN CONVERTASE SUBTILISIN/KEXIN"/>
    <property type="match status" value="1"/>
</dbReference>
<organism evidence="6 7">
    <name type="scientific">Dillenia turbinata</name>
    <dbReference type="NCBI Taxonomy" id="194707"/>
    <lineage>
        <taxon>Eukaryota</taxon>
        <taxon>Viridiplantae</taxon>
        <taxon>Streptophyta</taxon>
        <taxon>Embryophyta</taxon>
        <taxon>Tracheophyta</taxon>
        <taxon>Spermatophyta</taxon>
        <taxon>Magnoliopsida</taxon>
        <taxon>eudicotyledons</taxon>
        <taxon>Gunneridae</taxon>
        <taxon>Pentapetalae</taxon>
        <taxon>Dilleniales</taxon>
        <taxon>Dilleniaceae</taxon>
        <taxon>Dillenia</taxon>
    </lineage>
</organism>
<dbReference type="InterPro" id="IPR000209">
    <property type="entry name" value="Peptidase_S8/S53_dom"/>
</dbReference>
<evidence type="ECO:0000313" key="7">
    <source>
        <dbReference type="Proteomes" id="UP001370490"/>
    </source>
</evidence>
<name>A0AAN8W7T0_9MAGN</name>
<proteinExistence type="inferred from homology"/>
<feature type="domain" description="PA" evidence="5">
    <location>
        <begin position="180"/>
        <end position="238"/>
    </location>
</feature>
<evidence type="ECO:0000259" key="4">
    <source>
        <dbReference type="Pfam" id="PF00082"/>
    </source>
</evidence>
<dbReference type="CDD" id="cd02120">
    <property type="entry name" value="PA_subtilisin_like"/>
    <property type="match status" value="1"/>
</dbReference>
<dbReference type="Gene3D" id="3.40.50.200">
    <property type="entry name" value="Peptidase S8/S53 domain"/>
    <property type="match status" value="1"/>
</dbReference>
<comment type="similarity">
    <text evidence="1">Belongs to the peptidase S8 family.</text>
</comment>
<keyword evidence="3" id="KW-0325">Glycoprotein</keyword>
<dbReference type="InterPro" id="IPR045051">
    <property type="entry name" value="SBT"/>
</dbReference>
<sequence length="243" mass="25474">MDEIPVRWKGVCESGSDFNPNWCNKKLIGARSFSRGYKLASVYSRDSTWEAARALVAAYKLCWENGCFGSDILDGMDRAISDGVDVLSLSLGGGSGPYYRDTIAIGAFTAMEMGILASCSAGNCGPTNASLANVAPWLMTVGAGTLDRDFPAYALFGNGTQFTGVSLYSGTGRGDKPVGLVYVKGSHTSCNLCLPGSLDPSWVRGKIVLCDRGVNARVEKGRVARDAGGVGMILANTEGARGG</sequence>
<gene>
    <name evidence="6" type="ORF">RJ641_025836</name>
</gene>
<dbReference type="InterPro" id="IPR003137">
    <property type="entry name" value="PA_domain"/>
</dbReference>
<dbReference type="Proteomes" id="UP001370490">
    <property type="component" value="Unassembled WGS sequence"/>
</dbReference>
<evidence type="ECO:0000259" key="5">
    <source>
        <dbReference type="Pfam" id="PF02225"/>
    </source>
</evidence>
<dbReference type="SUPFAM" id="SSF52025">
    <property type="entry name" value="PA domain"/>
    <property type="match status" value="1"/>
</dbReference>
<dbReference type="Pfam" id="PF00082">
    <property type="entry name" value="Peptidase_S8"/>
    <property type="match status" value="1"/>
</dbReference>
<evidence type="ECO:0000313" key="6">
    <source>
        <dbReference type="EMBL" id="KAK6944734.1"/>
    </source>
</evidence>